<reference evidence="1 2" key="1">
    <citation type="submission" date="2024-07" db="EMBL/GenBank/DDBJ databases">
        <title>Section-level genome sequencing and comparative genomics of Aspergillus sections Usti and Cavernicolus.</title>
        <authorList>
            <consortium name="Lawrence Berkeley National Laboratory"/>
            <person name="Nybo J.L."/>
            <person name="Vesth T.C."/>
            <person name="Theobald S."/>
            <person name="Frisvad J.C."/>
            <person name="Larsen T.O."/>
            <person name="Kjaerboelling I."/>
            <person name="Rothschild-Mancinelli K."/>
            <person name="Lyhne E.K."/>
            <person name="Kogle M.E."/>
            <person name="Barry K."/>
            <person name="Clum A."/>
            <person name="Na H."/>
            <person name="Ledsgaard L."/>
            <person name="Lin J."/>
            <person name="Lipzen A."/>
            <person name="Kuo A."/>
            <person name="Riley R."/>
            <person name="Mondo S."/>
            <person name="LaButti K."/>
            <person name="Haridas S."/>
            <person name="Pangalinan J."/>
            <person name="Salamov A.A."/>
            <person name="Simmons B.A."/>
            <person name="Magnuson J.K."/>
            <person name="Chen J."/>
            <person name="Drula E."/>
            <person name="Henrissat B."/>
            <person name="Wiebenga A."/>
            <person name="Lubbers R.J."/>
            <person name="Gomes A.C."/>
            <person name="Makela M.R."/>
            <person name="Stajich J."/>
            <person name="Grigoriev I.V."/>
            <person name="Mortensen U.H."/>
            <person name="De vries R.P."/>
            <person name="Baker S.E."/>
            <person name="Andersen M.R."/>
        </authorList>
    </citation>
    <scope>NUCLEOTIDE SEQUENCE [LARGE SCALE GENOMIC DNA]</scope>
    <source>
        <strain evidence="1 2">CBS 600.67</strain>
    </source>
</reference>
<gene>
    <name evidence="1" type="ORF">BDW59DRAFT_141630</name>
</gene>
<proteinExistence type="predicted"/>
<accession>A0ABR4IQH4</accession>
<sequence length="62" mass="7246">MMIPGPRYFHPLRDTPPPTSLCSSFHPTHRWLELLRSSCLWSINIVGVGRARWWESVHPAKH</sequence>
<comment type="caution">
    <text evidence="1">The sequence shown here is derived from an EMBL/GenBank/DDBJ whole genome shotgun (WGS) entry which is preliminary data.</text>
</comment>
<dbReference type="EMBL" id="JBFXLS010000014">
    <property type="protein sequence ID" value="KAL2830020.1"/>
    <property type="molecule type" value="Genomic_DNA"/>
</dbReference>
<name>A0ABR4IQH4_9EURO</name>
<organism evidence="1 2">
    <name type="scientific">Aspergillus cavernicola</name>
    <dbReference type="NCBI Taxonomy" id="176166"/>
    <lineage>
        <taxon>Eukaryota</taxon>
        <taxon>Fungi</taxon>
        <taxon>Dikarya</taxon>
        <taxon>Ascomycota</taxon>
        <taxon>Pezizomycotina</taxon>
        <taxon>Eurotiomycetes</taxon>
        <taxon>Eurotiomycetidae</taxon>
        <taxon>Eurotiales</taxon>
        <taxon>Aspergillaceae</taxon>
        <taxon>Aspergillus</taxon>
        <taxon>Aspergillus subgen. Nidulantes</taxon>
    </lineage>
</organism>
<evidence type="ECO:0000313" key="1">
    <source>
        <dbReference type="EMBL" id="KAL2830020.1"/>
    </source>
</evidence>
<keyword evidence="2" id="KW-1185">Reference proteome</keyword>
<evidence type="ECO:0000313" key="2">
    <source>
        <dbReference type="Proteomes" id="UP001610335"/>
    </source>
</evidence>
<dbReference type="Proteomes" id="UP001610335">
    <property type="component" value="Unassembled WGS sequence"/>
</dbReference>
<protein>
    <submittedName>
        <fullName evidence="1">Uncharacterized protein</fullName>
    </submittedName>
</protein>